<evidence type="ECO:0000313" key="4">
    <source>
        <dbReference type="Proteomes" id="UP001141552"/>
    </source>
</evidence>
<evidence type="ECO:0000259" key="2">
    <source>
        <dbReference type="Pfam" id="PF03893"/>
    </source>
</evidence>
<feature type="non-terminal residue" evidence="3">
    <location>
        <position position="1"/>
    </location>
</feature>
<protein>
    <recommendedName>
        <fullName evidence="2">Mono-/di-acylglycerol lipase N-terminal domain-containing protein</fullName>
    </recommendedName>
</protein>
<feature type="domain" description="Mono-/di-acylglycerol lipase N-terminal" evidence="2">
    <location>
        <begin position="45"/>
        <end position="106"/>
    </location>
</feature>
<dbReference type="InterPro" id="IPR005592">
    <property type="entry name" value="Mono/diacylglycerol_lipase_N"/>
</dbReference>
<dbReference type="Pfam" id="PF03893">
    <property type="entry name" value="Lipase3_N"/>
    <property type="match status" value="1"/>
</dbReference>
<organism evidence="3 4">
    <name type="scientific">Turnera subulata</name>
    <dbReference type="NCBI Taxonomy" id="218843"/>
    <lineage>
        <taxon>Eukaryota</taxon>
        <taxon>Viridiplantae</taxon>
        <taxon>Streptophyta</taxon>
        <taxon>Embryophyta</taxon>
        <taxon>Tracheophyta</taxon>
        <taxon>Spermatophyta</taxon>
        <taxon>Magnoliopsida</taxon>
        <taxon>eudicotyledons</taxon>
        <taxon>Gunneridae</taxon>
        <taxon>Pentapetalae</taxon>
        <taxon>rosids</taxon>
        <taxon>fabids</taxon>
        <taxon>Malpighiales</taxon>
        <taxon>Passifloraceae</taxon>
        <taxon>Turnera</taxon>
    </lineage>
</organism>
<dbReference type="PANTHER" id="PTHR46023">
    <property type="entry name" value="LIPASE CLASS 3 PROTEIN-LIKE"/>
    <property type="match status" value="1"/>
</dbReference>
<gene>
    <name evidence="3" type="ORF">Tsubulata_048437</name>
</gene>
<comment type="caution">
    <text evidence="3">The sequence shown here is derived from an EMBL/GenBank/DDBJ whole genome shotgun (WGS) entry which is preliminary data.</text>
</comment>
<proteinExistence type="predicted"/>
<dbReference type="GO" id="GO:0016042">
    <property type="term" value="P:lipid catabolic process"/>
    <property type="evidence" value="ECO:0007669"/>
    <property type="project" value="InterPro"/>
</dbReference>
<dbReference type="PANTHER" id="PTHR46023:SF6">
    <property type="entry name" value="LIPASE CLASS 3 FAMILY PROTEIN"/>
    <property type="match status" value="1"/>
</dbReference>
<dbReference type="AlphaFoldDB" id="A0A9Q0FFW1"/>
<evidence type="ECO:0000256" key="1">
    <source>
        <dbReference type="SAM" id="MobiDB-lite"/>
    </source>
</evidence>
<accession>A0A9Q0FFW1</accession>
<dbReference type="EMBL" id="JAKUCV010005552">
    <property type="protein sequence ID" value="KAJ4830710.1"/>
    <property type="molecule type" value="Genomic_DNA"/>
</dbReference>
<name>A0A9Q0FFW1_9ROSI</name>
<evidence type="ECO:0000313" key="3">
    <source>
        <dbReference type="EMBL" id="KAJ4830710.1"/>
    </source>
</evidence>
<sequence length="112" mass="11980">MAAGTMATAAGAAVLLYVVLSRRLASKDAGGELGKSRSAGRSSRRISRRPAQAPATWLETMTTLSETLRFTYSETLGKWPIADLAFGINYLLRRQGNLQVASVFAGSDCVQL</sequence>
<reference evidence="3" key="2">
    <citation type="journal article" date="2023" name="Plants (Basel)">
        <title>Annotation of the Turnera subulata (Passifloraceae) Draft Genome Reveals the S-Locus Evolved after the Divergence of Turneroideae from Passifloroideae in a Stepwise Manner.</title>
        <authorList>
            <person name="Henning P.M."/>
            <person name="Roalson E.H."/>
            <person name="Mir W."/>
            <person name="McCubbin A.G."/>
            <person name="Shore J.S."/>
        </authorList>
    </citation>
    <scope>NUCLEOTIDE SEQUENCE</scope>
    <source>
        <strain evidence="3">F60SS</strain>
    </source>
</reference>
<reference evidence="3" key="1">
    <citation type="submission" date="2022-02" db="EMBL/GenBank/DDBJ databases">
        <authorList>
            <person name="Henning P.M."/>
            <person name="McCubbin A.G."/>
            <person name="Shore J.S."/>
        </authorList>
    </citation>
    <scope>NUCLEOTIDE SEQUENCE</scope>
    <source>
        <strain evidence="3">F60SS</strain>
        <tissue evidence="3">Leaves</tissue>
    </source>
</reference>
<keyword evidence="4" id="KW-1185">Reference proteome</keyword>
<dbReference type="Proteomes" id="UP001141552">
    <property type="component" value="Unassembled WGS sequence"/>
</dbReference>
<feature type="region of interest" description="Disordered" evidence="1">
    <location>
        <begin position="29"/>
        <end position="52"/>
    </location>
</feature>
<dbReference type="OrthoDB" id="438440at2759"/>